<dbReference type="Proteomes" id="UP000054282">
    <property type="component" value="Unassembled WGS sequence"/>
</dbReference>
<organism evidence="1 2">
    <name type="scientific">Plasmodium falciparum (isolate Dd2)</name>
    <dbReference type="NCBI Taxonomy" id="57267"/>
    <lineage>
        <taxon>Eukaryota</taxon>
        <taxon>Sar</taxon>
        <taxon>Alveolata</taxon>
        <taxon>Apicomplexa</taxon>
        <taxon>Aconoidasida</taxon>
        <taxon>Haemosporida</taxon>
        <taxon>Plasmodiidae</taxon>
        <taxon>Plasmodium</taxon>
        <taxon>Plasmodium (Laverania)</taxon>
    </lineage>
</organism>
<reference evidence="2" key="2">
    <citation type="submission" date="2006-09" db="EMBL/GenBank/DDBJ databases">
        <title>The genome sequence of Plasmodium falciparum Dd2.</title>
        <authorList>
            <consortium name="The Broad Institute Genome Sequencing Platform"/>
            <person name="Birren B."/>
            <person name="Lander E."/>
            <person name="Galagan J."/>
            <person name="Nusbaum C."/>
            <person name="Devon K."/>
            <person name="Henn M."/>
            <person name="Jaffe D."/>
            <person name="Butler J."/>
            <person name="Alvarez P."/>
            <person name="Gnerre S."/>
            <person name="Grabherr M."/>
            <person name="Kleber M."/>
            <person name="Mauceli E."/>
            <person name="Brockman W."/>
            <person name="MacCallum I.A."/>
            <person name="Rounsley S."/>
            <person name="Young S."/>
            <person name="LaButti K."/>
            <person name="Pushparaj V."/>
            <person name="DeCaprio D."/>
            <person name="Crawford M."/>
            <person name="Koehrsen M."/>
            <person name="Engels R."/>
            <person name="Montgomery P."/>
            <person name="Pearson M."/>
            <person name="Howarth C."/>
            <person name="Larson L."/>
            <person name="Luoma S."/>
            <person name="White J."/>
            <person name="Kodira C."/>
            <person name="Zeng Q."/>
            <person name="O'Leary S."/>
            <person name="Yandava C."/>
            <person name="Alvarado L."/>
            <person name="Wirth D."/>
            <person name="Volkman S."/>
            <person name="Hartl D."/>
        </authorList>
    </citation>
    <scope>NUCLEOTIDE SEQUENCE [LARGE SCALE GENOMIC DNA]</scope>
</reference>
<sequence>MKKSNFSFVRKESSSKLKYCNNINKSKKKKIVNSKGTINVKEKFDNKRGSTKGSKIYVIIFFQN</sequence>
<reference evidence="2" key="1">
    <citation type="submission" date="2006-09" db="EMBL/GenBank/DDBJ databases">
        <title>Annotation of Plasmodium falciparum Dd2.</title>
        <authorList>
            <consortium name="The Broad Institute Genome Sequencing Platform"/>
            <person name="Volkman S.K."/>
            <person name="Neafsey D.E."/>
            <person name="Dash A.P."/>
            <person name="Chitnis C.E."/>
            <person name="Hartl D.L."/>
            <person name="Young S.K."/>
            <person name="Zeng Q."/>
            <person name="Koehrsen M."/>
            <person name="Alvarado L."/>
            <person name="Berlin A."/>
            <person name="Borenstein D."/>
            <person name="Chapman S.B."/>
            <person name="Chen Z."/>
            <person name="Engels R."/>
            <person name="Freedman E."/>
            <person name="Gellesch M."/>
            <person name="Goldberg J."/>
            <person name="Griggs A."/>
            <person name="Gujja S."/>
            <person name="Heilman E.R."/>
            <person name="Heiman D.I."/>
            <person name="Howarth C."/>
            <person name="Jen D."/>
            <person name="Larson L."/>
            <person name="Mehta T."/>
            <person name="Neiman D."/>
            <person name="Park D."/>
            <person name="Pearson M."/>
            <person name="Roberts A."/>
            <person name="Saif S."/>
            <person name="Shea T."/>
            <person name="Shenoy N."/>
            <person name="Sisk P."/>
            <person name="Stolte C."/>
            <person name="Sykes S."/>
            <person name="Walk T."/>
            <person name="White J."/>
            <person name="Yandava C."/>
            <person name="Haas B."/>
            <person name="Henn M.R."/>
            <person name="Nusbaum C."/>
            <person name="Birren B."/>
        </authorList>
    </citation>
    <scope>NUCLEOTIDE SEQUENCE [LARGE SCALE GENOMIC DNA]</scope>
</reference>
<protein>
    <submittedName>
        <fullName evidence="1">Uncharacterized protein</fullName>
    </submittedName>
</protein>
<gene>
    <name evidence="1" type="ORF">PFDG_05274</name>
</gene>
<dbReference type="KEGG" id="pfd:PFDG_05274"/>
<proteinExistence type="predicted"/>
<evidence type="ECO:0000313" key="1">
    <source>
        <dbReference type="EMBL" id="KOB89722.1"/>
    </source>
</evidence>
<evidence type="ECO:0000313" key="2">
    <source>
        <dbReference type="Proteomes" id="UP000054282"/>
    </source>
</evidence>
<accession>A0A0L7MA37</accession>
<name>A0A0L7MA37_PLAF4</name>
<dbReference type="AlphaFoldDB" id="A0A0L7MA37"/>
<dbReference type="EMBL" id="GG703034">
    <property type="protein sequence ID" value="KOB89722.1"/>
    <property type="molecule type" value="Genomic_DNA"/>
</dbReference>